<dbReference type="PROSITE" id="PS00369">
    <property type="entry name" value="PTS_HPR_HIS"/>
    <property type="match status" value="1"/>
</dbReference>
<dbReference type="AlphaFoldDB" id="A0A8J8M9Z2"/>
<dbReference type="GO" id="GO:0005737">
    <property type="term" value="C:cytoplasm"/>
    <property type="evidence" value="ECO:0007669"/>
    <property type="project" value="UniProtKB-SubCell"/>
</dbReference>
<evidence type="ECO:0000313" key="7">
    <source>
        <dbReference type="EMBL" id="QUH28999.1"/>
    </source>
</evidence>
<dbReference type="InterPro" id="IPR001020">
    <property type="entry name" value="PTS_HPr_His_P_site"/>
</dbReference>
<dbReference type="InterPro" id="IPR050399">
    <property type="entry name" value="HPr"/>
</dbReference>
<keyword evidence="8" id="KW-1185">Reference proteome</keyword>
<dbReference type="Gene3D" id="3.30.1340.10">
    <property type="entry name" value="HPr-like"/>
    <property type="match status" value="1"/>
</dbReference>
<dbReference type="CDD" id="cd00367">
    <property type="entry name" value="PTS-HPr_like"/>
    <property type="match status" value="1"/>
</dbReference>
<feature type="domain" description="HPr" evidence="6">
    <location>
        <begin position="1"/>
        <end position="87"/>
    </location>
</feature>
<name>A0A8J8M9Z2_9FIRM</name>
<proteinExistence type="predicted"/>
<dbReference type="PROSITE" id="PS51350">
    <property type="entry name" value="PTS_HPR_DOM"/>
    <property type="match status" value="1"/>
</dbReference>
<dbReference type="Proteomes" id="UP000677305">
    <property type="component" value="Chromosome"/>
</dbReference>
<accession>A0A8J8M9Z2</accession>
<dbReference type="InterPro" id="IPR000032">
    <property type="entry name" value="HPr-like"/>
</dbReference>
<dbReference type="EMBL" id="CP058561">
    <property type="protein sequence ID" value="QUH28999.1"/>
    <property type="molecule type" value="Genomic_DNA"/>
</dbReference>
<evidence type="ECO:0000256" key="4">
    <source>
        <dbReference type="ARBA" id="ARBA00022490"/>
    </source>
</evidence>
<evidence type="ECO:0000256" key="5">
    <source>
        <dbReference type="ARBA" id="ARBA00022683"/>
    </source>
</evidence>
<evidence type="ECO:0000259" key="6">
    <source>
        <dbReference type="PROSITE" id="PS51350"/>
    </source>
</evidence>
<dbReference type="Pfam" id="PF00381">
    <property type="entry name" value="PTS-HPr"/>
    <property type="match status" value="1"/>
</dbReference>
<dbReference type="OrthoDB" id="9809047at2"/>
<gene>
    <name evidence="7" type="ORF">HYG85_08710</name>
</gene>
<dbReference type="PANTHER" id="PTHR33705:SF2">
    <property type="entry name" value="PHOSPHOCARRIER PROTEIN NPR"/>
    <property type="match status" value="1"/>
</dbReference>
<evidence type="ECO:0000256" key="2">
    <source>
        <dbReference type="ARBA" id="ARBA00004496"/>
    </source>
</evidence>
<evidence type="ECO:0000256" key="1">
    <source>
        <dbReference type="ARBA" id="ARBA00003681"/>
    </source>
</evidence>
<comment type="subcellular location">
    <subcellularLocation>
        <location evidence="2">Cytoplasm</location>
    </subcellularLocation>
</comment>
<dbReference type="GO" id="GO:0009401">
    <property type="term" value="P:phosphoenolpyruvate-dependent sugar phosphotransferase system"/>
    <property type="evidence" value="ECO:0007669"/>
    <property type="project" value="UniProtKB-KW"/>
</dbReference>
<protein>
    <recommendedName>
        <fullName evidence="3">Phosphocarrier protein HPr</fullName>
    </recommendedName>
</protein>
<comment type="function">
    <text evidence="1">General (non sugar-specific) component of the phosphoenolpyruvate-dependent sugar phosphotransferase system (sugar PTS). This major carbohydrate active-transport system catalyzes the phosphorylation of incoming sugar substrates concomitantly with their translocation across the cell membrane. The phosphoryl group from phosphoenolpyruvate (PEP) is transferred to the phosphoryl carrier protein HPr by enzyme I. Phospho-HPr then transfers it to the PTS EIIA domain.</text>
</comment>
<dbReference type="SUPFAM" id="SSF55594">
    <property type="entry name" value="HPr-like"/>
    <property type="match status" value="1"/>
</dbReference>
<sequence>MLMKSFIIRAETGLHARPATLFINKSKEFSSEIKVIKNKKEADGKKFLQVLSLGVLKDDLIYLKINGNDEKEAMSALEKLIINNFAV</sequence>
<keyword evidence="5" id="KW-0598">Phosphotransferase system</keyword>
<evidence type="ECO:0000313" key="8">
    <source>
        <dbReference type="Proteomes" id="UP000677305"/>
    </source>
</evidence>
<keyword evidence="4" id="KW-0963">Cytoplasm</keyword>
<dbReference type="KEGG" id="vgu:HYG85_08710"/>
<organism evidence="7 8">
    <name type="scientific">Vallitalea guaymasensis</name>
    <dbReference type="NCBI Taxonomy" id="1185412"/>
    <lineage>
        <taxon>Bacteria</taxon>
        <taxon>Bacillati</taxon>
        <taxon>Bacillota</taxon>
        <taxon>Clostridia</taxon>
        <taxon>Lachnospirales</taxon>
        <taxon>Vallitaleaceae</taxon>
        <taxon>Vallitalea</taxon>
    </lineage>
</organism>
<dbReference type="InterPro" id="IPR035895">
    <property type="entry name" value="HPr-like_sf"/>
</dbReference>
<evidence type="ECO:0000256" key="3">
    <source>
        <dbReference type="ARBA" id="ARBA00020422"/>
    </source>
</evidence>
<dbReference type="PANTHER" id="PTHR33705">
    <property type="entry name" value="PHOSPHOCARRIER PROTEIN HPR"/>
    <property type="match status" value="1"/>
</dbReference>
<dbReference type="NCBIfam" id="TIGR01003">
    <property type="entry name" value="PTS_HPr_family"/>
    <property type="match status" value="1"/>
</dbReference>
<dbReference type="PRINTS" id="PR00107">
    <property type="entry name" value="PHOSPHOCPHPR"/>
</dbReference>
<reference evidence="7 8" key="1">
    <citation type="submission" date="2020-07" db="EMBL/GenBank/DDBJ databases">
        <title>Vallitalea guaymasensis genome.</title>
        <authorList>
            <person name="Postec A."/>
        </authorList>
    </citation>
    <scope>NUCLEOTIDE SEQUENCE [LARGE SCALE GENOMIC DNA]</scope>
    <source>
        <strain evidence="7 8">Ra1766G1</strain>
    </source>
</reference>